<keyword evidence="3" id="KW-0813">Transport</keyword>
<evidence type="ECO:0000256" key="3">
    <source>
        <dbReference type="ARBA" id="ARBA00022448"/>
    </source>
</evidence>
<feature type="domain" description="GspL cytoplasmic actin-ATPase-like" evidence="10">
    <location>
        <begin position="28"/>
        <end position="158"/>
    </location>
</feature>
<organism evidence="12 13">
    <name type="scientific">Undibacterium baiyunense</name>
    <dbReference type="NCBI Taxonomy" id="2828731"/>
    <lineage>
        <taxon>Bacteria</taxon>
        <taxon>Pseudomonadati</taxon>
        <taxon>Pseudomonadota</taxon>
        <taxon>Betaproteobacteria</taxon>
        <taxon>Burkholderiales</taxon>
        <taxon>Oxalobacteraceae</taxon>
        <taxon>Undibacterium</taxon>
    </lineage>
</organism>
<evidence type="ECO:0000313" key="13">
    <source>
        <dbReference type="Proteomes" id="UP000680158"/>
    </source>
</evidence>
<comment type="subcellular location">
    <subcellularLocation>
        <location evidence="1">Cell inner membrane</location>
        <topology evidence="1">Single-pass membrane protein</topology>
    </subcellularLocation>
</comment>
<dbReference type="Proteomes" id="UP000680158">
    <property type="component" value="Unassembled WGS sequence"/>
</dbReference>
<evidence type="ECO:0000256" key="7">
    <source>
        <dbReference type="ARBA" id="ARBA00022927"/>
    </source>
</evidence>
<dbReference type="PIRSF" id="PIRSF015761">
    <property type="entry name" value="Protein_L"/>
    <property type="match status" value="1"/>
</dbReference>
<protein>
    <recommendedName>
        <fullName evidence="14">General secretion pathway protein L</fullName>
    </recommendedName>
</protein>
<evidence type="ECO:0000256" key="1">
    <source>
        <dbReference type="ARBA" id="ARBA00004377"/>
    </source>
</evidence>
<gene>
    <name evidence="12" type="ORF">KDM92_00100</name>
</gene>
<evidence type="ECO:0000259" key="11">
    <source>
        <dbReference type="Pfam" id="PF12693"/>
    </source>
</evidence>
<dbReference type="InterPro" id="IPR024230">
    <property type="entry name" value="GspL_cyto_dom"/>
</dbReference>
<dbReference type="NCBIfam" id="TIGR01709">
    <property type="entry name" value="typeII_sec_gspL"/>
    <property type="match status" value="1"/>
</dbReference>
<dbReference type="GO" id="GO:0015627">
    <property type="term" value="C:type II protein secretion system complex"/>
    <property type="evidence" value="ECO:0007669"/>
    <property type="project" value="InterPro"/>
</dbReference>
<dbReference type="AlphaFoldDB" id="A0A941I1J2"/>
<dbReference type="SUPFAM" id="SSF53067">
    <property type="entry name" value="Actin-like ATPase domain"/>
    <property type="match status" value="1"/>
</dbReference>
<evidence type="ECO:0000256" key="2">
    <source>
        <dbReference type="ARBA" id="ARBA00005318"/>
    </source>
</evidence>
<evidence type="ECO:0000259" key="10">
    <source>
        <dbReference type="Pfam" id="PF05134"/>
    </source>
</evidence>
<sequence length="432" mass="47639">MASTLYLQLPPKSVVEQLGRWEDQTFLYCLLATDKNILQQGRHSFNSLRELVHSSERLVLLVSSSDVNFCQVAVPPMSFAKLKTALPNLLEEQLLSDTNDLLFVPEHPVNGQCKVAVIAKSWVEQLMSLGVALGAQKISAHTISSGLPLQAESATVLVESTNLDQIGEQILEISVKAAGQLGAGLTIALHDKKIDDVDVATQIQQTIKILLPQGAINYFVAPELEAVLSKVSATEGDVSPQVQFSKPDWKTKISGLSTQTLDLFSTFNLEGKQSFDWAKWRWTLILSSSIVLISLFALNWKWMSLRTEANTIQDSIQAIYQSAFPREPVSRDPLFQMQQKINAAKKMAGESSNDDFLVLSAQFAAAWGHLVPGQPSATVASIEYRERSLFIQPKNLAEVPVDQLTSLLKERGLRLEVKDNALKLTVDLSGTR</sequence>
<dbReference type="Pfam" id="PF05134">
    <property type="entry name" value="T2SSL"/>
    <property type="match status" value="1"/>
</dbReference>
<dbReference type="EMBL" id="JAGSPM010000001">
    <property type="protein sequence ID" value="MBR7744965.1"/>
    <property type="molecule type" value="Genomic_DNA"/>
</dbReference>
<keyword evidence="8" id="KW-1133">Transmembrane helix</keyword>
<comment type="caution">
    <text evidence="12">The sequence shown here is derived from an EMBL/GenBank/DDBJ whole genome shotgun (WGS) entry which is preliminary data.</text>
</comment>
<keyword evidence="7" id="KW-0653">Protein transport</keyword>
<evidence type="ECO:0000313" key="12">
    <source>
        <dbReference type="EMBL" id="MBR7744965.1"/>
    </source>
</evidence>
<dbReference type="GO" id="GO:0015628">
    <property type="term" value="P:protein secretion by the type II secretion system"/>
    <property type="evidence" value="ECO:0007669"/>
    <property type="project" value="InterPro"/>
</dbReference>
<keyword evidence="13" id="KW-1185">Reference proteome</keyword>
<keyword evidence="6" id="KW-0812">Transmembrane</keyword>
<evidence type="ECO:0000256" key="8">
    <source>
        <dbReference type="ARBA" id="ARBA00022989"/>
    </source>
</evidence>
<dbReference type="Pfam" id="PF12693">
    <property type="entry name" value="GspL_C"/>
    <property type="match status" value="1"/>
</dbReference>
<keyword evidence="9" id="KW-0472">Membrane</keyword>
<dbReference type="InterPro" id="IPR007812">
    <property type="entry name" value="T2SS_protein-GspL"/>
</dbReference>
<comment type="similarity">
    <text evidence="2">Belongs to the GSP L family.</text>
</comment>
<evidence type="ECO:0008006" key="14">
    <source>
        <dbReference type="Google" id="ProtNLM"/>
    </source>
</evidence>
<name>A0A941I1J2_9BURK</name>
<accession>A0A941I1J2</accession>
<evidence type="ECO:0000256" key="6">
    <source>
        <dbReference type="ARBA" id="ARBA00022692"/>
    </source>
</evidence>
<dbReference type="InterPro" id="IPR025691">
    <property type="entry name" value="GspL_pp_dom"/>
</dbReference>
<dbReference type="GO" id="GO:0005886">
    <property type="term" value="C:plasma membrane"/>
    <property type="evidence" value="ECO:0007669"/>
    <property type="project" value="UniProtKB-SubCell"/>
</dbReference>
<keyword evidence="5" id="KW-0997">Cell inner membrane</keyword>
<evidence type="ECO:0000256" key="9">
    <source>
        <dbReference type="ARBA" id="ARBA00023136"/>
    </source>
</evidence>
<keyword evidence="4" id="KW-1003">Cell membrane</keyword>
<proteinExistence type="inferred from homology"/>
<evidence type="ECO:0000256" key="5">
    <source>
        <dbReference type="ARBA" id="ARBA00022519"/>
    </source>
</evidence>
<dbReference type="GO" id="GO:0009276">
    <property type="term" value="C:Gram-negative-bacterium-type cell wall"/>
    <property type="evidence" value="ECO:0007669"/>
    <property type="project" value="InterPro"/>
</dbReference>
<dbReference type="Gene3D" id="3.30.420.380">
    <property type="match status" value="1"/>
</dbReference>
<dbReference type="InterPro" id="IPR043129">
    <property type="entry name" value="ATPase_NBD"/>
</dbReference>
<feature type="domain" description="GspL periplasmic" evidence="11">
    <location>
        <begin position="276"/>
        <end position="387"/>
    </location>
</feature>
<reference evidence="12 13" key="1">
    <citation type="submission" date="2021-04" db="EMBL/GenBank/DDBJ databases">
        <title>novel species isolated from subtropical streams in China.</title>
        <authorList>
            <person name="Lu H."/>
        </authorList>
    </citation>
    <scope>NUCLEOTIDE SEQUENCE [LARGE SCALE GENOMIC DNA]</scope>
    <source>
        <strain evidence="12 13">BYS107W</strain>
    </source>
</reference>
<dbReference type="RefSeq" id="WP_212682467.1">
    <property type="nucleotide sequence ID" value="NZ_JAGSPM010000001.1"/>
</dbReference>
<evidence type="ECO:0000256" key="4">
    <source>
        <dbReference type="ARBA" id="ARBA00022475"/>
    </source>
</evidence>